<name>A0A2S9I773_9GAMM</name>
<comment type="similarity">
    <text evidence="1">Belongs to the LysR transcriptional regulatory family.</text>
</comment>
<dbReference type="EMBL" id="PDET01000017">
    <property type="protein sequence ID" value="PRD13631.1"/>
    <property type="molecule type" value="Genomic_DNA"/>
</dbReference>
<evidence type="ECO:0000256" key="3">
    <source>
        <dbReference type="ARBA" id="ARBA00023125"/>
    </source>
</evidence>
<keyword evidence="2" id="KW-0805">Transcription regulation</keyword>
<keyword evidence="4" id="KW-0804">Transcription</keyword>
<proteinExistence type="inferred from homology"/>
<dbReference type="OrthoDB" id="9815676at2"/>
<dbReference type="CDD" id="cd08422">
    <property type="entry name" value="PBP2_CrgA_like"/>
    <property type="match status" value="1"/>
</dbReference>
<evidence type="ECO:0000256" key="2">
    <source>
        <dbReference type="ARBA" id="ARBA00023015"/>
    </source>
</evidence>
<dbReference type="Pfam" id="PF00126">
    <property type="entry name" value="HTH_1"/>
    <property type="match status" value="1"/>
</dbReference>
<dbReference type="PANTHER" id="PTHR30537">
    <property type="entry name" value="HTH-TYPE TRANSCRIPTIONAL REGULATOR"/>
    <property type="match status" value="1"/>
</dbReference>
<dbReference type="InterPro" id="IPR000847">
    <property type="entry name" value="LysR_HTH_N"/>
</dbReference>
<dbReference type="PRINTS" id="PR00039">
    <property type="entry name" value="HTHLYSR"/>
</dbReference>
<dbReference type="Gene3D" id="1.10.10.10">
    <property type="entry name" value="Winged helix-like DNA-binding domain superfamily/Winged helix DNA-binding domain"/>
    <property type="match status" value="1"/>
</dbReference>
<dbReference type="Proteomes" id="UP000239181">
    <property type="component" value="Unassembled WGS sequence"/>
</dbReference>
<evidence type="ECO:0000256" key="4">
    <source>
        <dbReference type="ARBA" id="ARBA00023163"/>
    </source>
</evidence>
<protein>
    <submittedName>
        <fullName evidence="6">LysR family transcriptional regulator</fullName>
    </submittedName>
</protein>
<dbReference type="AlphaFoldDB" id="A0A2S9I773"/>
<sequence length="311" mass="34101">MEQIGLDRLTGIIAFARAASLGSYTAAARSLSISPSAVSKSVQRLEERLGVRLFARTTRSLTLTPEGRDLHDRALKLLQDAEELEQVAVAARGEPTGLIKVTAPVPIGVHLIAPHLSQFREQYPQVSVDLRLTDTFTDLIQEGIDVAIRVGRPEDSRLIARKLAPNRVCTFASPGYLEKRGTPLRIDDLGTHDCVSVRFKSSGQLMRWPFRVGKKVIEILPAASIVVDSTDAVIAAIAGGGGIGLSPTYIAAPYVARGEIVPVLMEHWVDRYNITALWSESRRGNPNVRAFVSFLQEIFPDPTPWDKFLTL</sequence>
<dbReference type="InterPro" id="IPR036388">
    <property type="entry name" value="WH-like_DNA-bd_sf"/>
</dbReference>
<dbReference type="GO" id="GO:0003700">
    <property type="term" value="F:DNA-binding transcription factor activity"/>
    <property type="evidence" value="ECO:0007669"/>
    <property type="project" value="InterPro"/>
</dbReference>
<keyword evidence="7" id="KW-1185">Reference proteome</keyword>
<dbReference type="SUPFAM" id="SSF53850">
    <property type="entry name" value="Periplasmic binding protein-like II"/>
    <property type="match status" value="1"/>
</dbReference>
<dbReference type="PANTHER" id="PTHR30537:SF5">
    <property type="entry name" value="HTH-TYPE TRANSCRIPTIONAL ACTIVATOR TTDR-RELATED"/>
    <property type="match status" value="1"/>
</dbReference>
<dbReference type="PROSITE" id="PS50931">
    <property type="entry name" value="HTH_LYSR"/>
    <property type="match status" value="1"/>
</dbReference>
<feature type="domain" description="HTH lysR-type" evidence="5">
    <location>
        <begin position="7"/>
        <end position="64"/>
    </location>
</feature>
<evidence type="ECO:0000313" key="7">
    <source>
        <dbReference type="Proteomes" id="UP000239181"/>
    </source>
</evidence>
<dbReference type="SUPFAM" id="SSF46785">
    <property type="entry name" value="Winged helix' DNA-binding domain"/>
    <property type="match status" value="1"/>
</dbReference>
<dbReference type="InterPro" id="IPR058163">
    <property type="entry name" value="LysR-type_TF_proteobact-type"/>
</dbReference>
<dbReference type="RefSeq" id="WP_105594591.1">
    <property type="nucleotide sequence ID" value="NZ_PDET01000017.1"/>
</dbReference>
<dbReference type="GO" id="GO:0003677">
    <property type="term" value="F:DNA binding"/>
    <property type="evidence" value="ECO:0007669"/>
    <property type="project" value="UniProtKB-KW"/>
</dbReference>
<gene>
    <name evidence="6" type="ORF">CQW29_20525</name>
</gene>
<organism evidence="6 7">
    <name type="scientific">Pantoea coffeiphila</name>
    <dbReference type="NCBI Taxonomy" id="1465635"/>
    <lineage>
        <taxon>Bacteria</taxon>
        <taxon>Pseudomonadati</taxon>
        <taxon>Pseudomonadota</taxon>
        <taxon>Gammaproteobacteria</taxon>
        <taxon>Enterobacterales</taxon>
        <taxon>Erwiniaceae</taxon>
        <taxon>Pantoea</taxon>
    </lineage>
</organism>
<comment type="caution">
    <text evidence="6">The sequence shown here is derived from an EMBL/GenBank/DDBJ whole genome shotgun (WGS) entry which is preliminary data.</text>
</comment>
<dbReference type="InterPro" id="IPR036390">
    <property type="entry name" value="WH_DNA-bd_sf"/>
</dbReference>
<dbReference type="Pfam" id="PF03466">
    <property type="entry name" value="LysR_substrate"/>
    <property type="match status" value="1"/>
</dbReference>
<evidence type="ECO:0000313" key="6">
    <source>
        <dbReference type="EMBL" id="PRD13631.1"/>
    </source>
</evidence>
<reference evidence="6 7" key="1">
    <citation type="submission" date="2017-10" db="EMBL/GenBank/DDBJ databases">
        <title>Draft genome of two endophytic bacteria isolated from 'guarana' Paullinia cupana (Mart.) Ducke.</title>
        <authorList>
            <person name="Siqueira K.A."/>
            <person name="Liotti R.G."/>
            <person name="Mendes T.A."/>
            <person name="Soares M.A."/>
        </authorList>
    </citation>
    <scope>NUCLEOTIDE SEQUENCE [LARGE SCALE GENOMIC DNA]</scope>
    <source>
        <strain evidence="6 7">342</strain>
    </source>
</reference>
<dbReference type="InterPro" id="IPR005119">
    <property type="entry name" value="LysR_subst-bd"/>
</dbReference>
<dbReference type="FunFam" id="1.10.10.10:FF:000001">
    <property type="entry name" value="LysR family transcriptional regulator"/>
    <property type="match status" value="1"/>
</dbReference>
<dbReference type="Gene3D" id="3.40.190.290">
    <property type="match status" value="1"/>
</dbReference>
<evidence type="ECO:0000256" key="1">
    <source>
        <dbReference type="ARBA" id="ARBA00009437"/>
    </source>
</evidence>
<evidence type="ECO:0000259" key="5">
    <source>
        <dbReference type="PROSITE" id="PS50931"/>
    </source>
</evidence>
<accession>A0A2S9I773</accession>
<keyword evidence="3" id="KW-0238">DNA-binding</keyword>